<comment type="caution">
    <text evidence="1">The sequence shown here is derived from an EMBL/GenBank/DDBJ whole genome shotgun (WGS) entry which is preliminary data.</text>
</comment>
<dbReference type="EMBL" id="VSSQ01010958">
    <property type="protein sequence ID" value="MPM45643.1"/>
    <property type="molecule type" value="Genomic_DNA"/>
</dbReference>
<accession>A0A645A468</accession>
<organism evidence="1">
    <name type="scientific">bioreactor metagenome</name>
    <dbReference type="NCBI Taxonomy" id="1076179"/>
    <lineage>
        <taxon>unclassified sequences</taxon>
        <taxon>metagenomes</taxon>
        <taxon>ecological metagenomes</taxon>
    </lineage>
</organism>
<proteinExistence type="predicted"/>
<evidence type="ECO:0000313" key="1">
    <source>
        <dbReference type="EMBL" id="MPM45643.1"/>
    </source>
</evidence>
<dbReference type="AlphaFoldDB" id="A0A645A468"/>
<name>A0A645A468_9ZZZZ</name>
<protein>
    <submittedName>
        <fullName evidence="1">Uncharacterized protein</fullName>
    </submittedName>
</protein>
<reference evidence="1" key="1">
    <citation type="submission" date="2019-08" db="EMBL/GenBank/DDBJ databases">
        <authorList>
            <person name="Kucharzyk K."/>
            <person name="Murdoch R.W."/>
            <person name="Higgins S."/>
            <person name="Loffler F."/>
        </authorList>
    </citation>
    <scope>NUCLEOTIDE SEQUENCE</scope>
</reference>
<sequence>MNIGSPDLHRILKVLARKTKVAHCGGGPFRTAAFQISKDQVQLLGRVAQKIKNAGFQHIRMFHFTIP</sequence>
<gene>
    <name evidence="1" type="ORF">SDC9_92331</name>
</gene>